<reference evidence="2 3" key="1">
    <citation type="submission" date="2016-11" db="EMBL/GenBank/DDBJ databases">
        <title>The macronuclear genome of Stentor coeruleus: a giant cell with tiny introns.</title>
        <authorList>
            <person name="Slabodnick M."/>
            <person name="Ruby J.G."/>
            <person name="Reiff S.B."/>
            <person name="Swart E.C."/>
            <person name="Gosai S."/>
            <person name="Prabakaran S."/>
            <person name="Witkowska E."/>
            <person name="Larue G.E."/>
            <person name="Fisher S."/>
            <person name="Freeman R.M."/>
            <person name="Gunawardena J."/>
            <person name="Chu W."/>
            <person name="Stover N.A."/>
            <person name="Gregory B.D."/>
            <person name="Nowacki M."/>
            <person name="Derisi J."/>
            <person name="Roy S.W."/>
            <person name="Marshall W.F."/>
            <person name="Sood P."/>
        </authorList>
    </citation>
    <scope>NUCLEOTIDE SEQUENCE [LARGE SCALE GENOMIC DNA]</scope>
    <source>
        <strain evidence="2">WM001</strain>
    </source>
</reference>
<dbReference type="OrthoDB" id="10386378at2759"/>
<accession>A0A1R2AV38</accession>
<evidence type="ECO:0000313" key="2">
    <source>
        <dbReference type="EMBL" id="OMJ68399.1"/>
    </source>
</evidence>
<comment type="caution">
    <text evidence="2">The sequence shown here is derived from an EMBL/GenBank/DDBJ whole genome shotgun (WGS) entry which is preliminary data.</text>
</comment>
<keyword evidence="3" id="KW-1185">Reference proteome</keyword>
<evidence type="ECO:0000256" key="1">
    <source>
        <dbReference type="SAM" id="Phobius"/>
    </source>
</evidence>
<dbReference type="AlphaFoldDB" id="A0A1R2AV38"/>
<feature type="transmembrane region" description="Helical" evidence="1">
    <location>
        <begin position="56"/>
        <end position="74"/>
    </location>
</feature>
<dbReference type="Proteomes" id="UP000187209">
    <property type="component" value="Unassembled WGS sequence"/>
</dbReference>
<evidence type="ECO:0000313" key="3">
    <source>
        <dbReference type="Proteomes" id="UP000187209"/>
    </source>
</evidence>
<protein>
    <submittedName>
        <fullName evidence="2">Uncharacterized protein</fullName>
    </submittedName>
</protein>
<organism evidence="2 3">
    <name type="scientific">Stentor coeruleus</name>
    <dbReference type="NCBI Taxonomy" id="5963"/>
    <lineage>
        <taxon>Eukaryota</taxon>
        <taxon>Sar</taxon>
        <taxon>Alveolata</taxon>
        <taxon>Ciliophora</taxon>
        <taxon>Postciliodesmatophora</taxon>
        <taxon>Heterotrichea</taxon>
        <taxon>Heterotrichida</taxon>
        <taxon>Stentoridae</taxon>
        <taxon>Stentor</taxon>
    </lineage>
</organism>
<keyword evidence="1" id="KW-1133">Transmembrane helix</keyword>
<dbReference type="EMBL" id="MPUH01001336">
    <property type="protein sequence ID" value="OMJ68399.1"/>
    <property type="molecule type" value="Genomic_DNA"/>
</dbReference>
<name>A0A1R2AV38_9CILI</name>
<sequence>MESGQKLFKYYRDLQKEELKSKRLFYYRVHRWRFDPYDLPRAWRSDSRGATSILRFRYVFMGFLVYRVSLHYIFPPSH</sequence>
<proteinExistence type="predicted"/>
<keyword evidence="1" id="KW-0812">Transmembrane</keyword>
<gene>
    <name evidence="2" type="ORF">SteCoe_34155</name>
</gene>
<keyword evidence="1" id="KW-0472">Membrane</keyword>